<dbReference type="PROSITE" id="PS50114">
    <property type="entry name" value="GATA_ZN_FINGER_2"/>
    <property type="match status" value="2"/>
</dbReference>
<dbReference type="CDD" id="cd00202">
    <property type="entry name" value="ZnF_GATA"/>
    <property type="match status" value="2"/>
</dbReference>
<feature type="region of interest" description="Disordered" evidence="12">
    <location>
        <begin position="1"/>
        <end position="22"/>
    </location>
</feature>
<keyword evidence="6" id="KW-0805">Transcription regulation</keyword>
<keyword evidence="9" id="KW-0804">Transcription</keyword>
<dbReference type="GO" id="GO:0008270">
    <property type="term" value="F:zinc ion binding"/>
    <property type="evidence" value="ECO:0007669"/>
    <property type="project" value="UniProtKB-KW"/>
</dbReference>
<evidence type="ECO:0000256" key="2">
    <source>
        <dbReference type="ARBA" id="ARBA00022723"/>
    </source>
</evidence>
<evidence type="ECO:0000256" key="12">
    <source>
        <dbReference type="SAM" id="MobiDB-lite"/>
    </source>
</evidence>
<keyword evidence="7" id="KW-0238">DNA-binding</keyword>
<keyword evidence="2" id="KW-0479">Metal-binding</keyword>
<comment type="subcellular location">
    <subcellularLocation>
        <location evidence="1">Nucleus</location>
    </subcellularLocation>
</comment>
<dbReference type="PANTHER" id="PTHR10071">
    <property type="entry name" value="TRANSCRIPTION FACTOR GATA FAMILY MEMBER"/>
    <property type="match status" value="1"/>
</dbReference>
<feature type="compositionally biased region" description="Low complexity" evidence="12">
    <location>
        <begin position="138"/>
        <end position="152"/>
    </location>
</feature>
<keyword evidence="4 11" id="KW-0863">Zinc-finger</keyword>
<feature type="domain" description="GATA-type" evidence="13">
    <location>
        <begin position="441"/>
        <end position="495"/>
    </location>
</feature>
<dbReference type="FunFam" id="3.30.50.10:FF:000032">
    <property type="entry name" value="Transcription factor GATA-3"/>
    <property type="match status" value="1"/>
</dbReference>
<evidence type="ECO:0000256" key="9">
    <source>
        <dbReference type="ARBA" id="ARBA00023163"/>
    </source>
</evidence>
<reference evidence="14 15" key="1">
    <citation type="submission" date="2019-01" db="EMBL/GenBank/DDBJ databases">
        <title>Draft Genome and Complete Hox-Cluster Characterization of the Sterlet Sturgeon (Acipenser ruthenus).</title>
        <authorList>
            <person name="Wei Q."/>
        </authorList>
    </citation>
    <scope>NUCLEOTIDE SEQUENCE [LARGE SCALE GENOMIC DNA]</scope>
    <source>
        <strain evidence="14">WHYD16114868_AA</strain>
        <tissue evidence="14">Blood</tissue>
    </source>
</reference>
<dbReference type="GO" id="GO:0045165">
    <property type="term" value="P:cell fate commitment"/>
    <property type="evidence" value="ECO:0007669"/>
    <property type="project" value="TreeGrafter"/>
</dbReference>
<dbReference type="GO" id="GO:1902895">
    <property type="term" value="P:positive regulation of miRNA transcription"/>
    <property type="evidence" value="ECO:0007669"/>
    <property type="project" value="TreeGrafter"/>
</dbReference>
<evidence type="ECO:0000256" key="11">
    <source>
        <dbReference type="PROSITE-ProRule" id="PRU00094"/>
    </source>
</evidence>
<evidence type="ECO:0000256" key="10">
    <source>
        <dbReference type="ARBA" id="ARBA00023242"/>
    </source>
</evidence>
<keyword evidence="5" id="KW-0862">Zinc</keyword>
<evidence type="ECO:0000256" key="3">
    <source>
        <dbReference type="ARBA" id="ARBA00022737"/>
    </source>
</evidence>
<dbReference type="GO" id="GO:0000978">
    <property type="term" value="F:RNA polymerase II cis-regulatory region sequence-specific DNA binding"/>
    <property type="evidence" value="ECO:0007669"/>
    <property type="project" value="TreeGrafter"/>
</dbReference>
<keyword evidence="10" id="KW-0539">Nucleus</keyword>
<protein>
    <submittedName>
        <fullName evidence="14">GATA-binding factor 2</fullName>
    </submittedName>
</protein>
<feature type="region of interest" description="Disordered" evidence="12">
    <location>
        <begin position="310"/>
        <end position="343"/>
    </location>
</feature>
<keyword evidence="15" id="KW-1185">Reference proteome</keyword>
<dbReference type="GO" id="GO:0005634">
    <property type="term" value="C:nucleus"/>
    <property type="evidence" value="ECO:0007669"/>
    <property type="project" value="UniProtKB-SubCell"/>
</dbReference>
<dbReference type="PROSITE" id="PS00344">
    <property type="entry name" value="GATA_ZN_FINGER_1"/>
    <property type="match status" value="2"/>
</dbReference>
<dbReference type="PRINTS" id="PR00619">
    <property type="entry name" value="GATAZNFINGER"/>
</dbReference>
<dbReference type="GO" id="GO:0000981">
    <property type="term" value="F:DNA-binding transcription factor activity, RNA polymerase II-specific"/>
    <property type="evidence" value="ECO:0007669"/>
    <property type="project" value="TreeGrafter"/>
</dbReference>
<dbReference type="GO" id="GO:0000122">
    <property type="term" value="P:negative regulation of transcription by RNA polymerase II"/>
    <property type="evidence" value="ECO:0007669"/>
    <property type="project" value="TreeGrafter"/>
</dbReference>
<feature type="region of interest" description="Disordered" evidence="12">
    <location>
        <begin position="138"/>
        <end position="167"/>
    </location>
</feature>
<comment type="caution">
    <text evidence="14">The sequence shown here is derived from an EMBL/GenBank/DDBJ whole genome shotgun (WGS) entry which is preliminary data.</text>
</comment>
<evidence type="ECO:0000256" key="1">
    <source>
        <dbReference type="ARBA" id="ARBA00004123"/>
    </source>
</evidence>
<feature type="compositionally biased region" description="Low complexity" evidence="12">
    <location>
        <begin position="310"/>
        <end position="328"/>
    </location>
</feature>
<dbReference type="SMART" id="SM00401">
    <property type="entry name" value="ZnF_GATA"/>
    <property type="match status" value="2"/>
</dbReference>
<evidence type="ECO:0000256" key="7">
    <source>
        <dbReference type="ARBA" id="ARBA00023125"/>
    </source>
</evidence>
<dbReference type="InterPro" id="IPR039355">
    <property type="entry name" value="Transcription_factor_GATA"/>
</dbReference>
<dbReference type="GO" id="GO:0045944">
    <property type="term" value="P:positive regulation of transcription by RNA polymerase II"/>
    <property type="evidence" value="ECO:0007669"/>
    <property type="project" value="TreeGrafter"/>
</dbReference>
<proteinExistence type="predicted"/>
<dbReference type="InterPro" id="IPR000679">
    <property type="entry name" value="Znf_GATA"/>
</dbReference>
<dbReference type="InterPro" id="IPR013088">
    <property type="entry name" value="Znf_NHR/GATA"/>
</dbReference>
<dbReference type="AlphaFoldDB" id="A0A444V3E3"/>
<organism evidence="14 15">
    <name type="scientific">Acipenser ruthenus</name>
    <name type="common">Sterlet sturgeon</name>
    <dbReference type="NCBI Taxonomy" id="7906"/>
    <lineage>
        <taxon>Eukaryota</taxon>
        <taxon>Metazoa</taxon>
        <taxon>Chordata</taxon>
        <taxon>Craniata</taxon>
        <taxon>Vertebrata</taxon>
        <taxon>Euteleostomi</taxon>
        <taxon>Actinopterygii</taxon>
        <taxon>Chondrostei</taxon>
        <taxon>Acipenseriformes</taxon>
        <taxon>Acipenseridae</taxon>
        <taxon>Acipenser</taxon>
    </lineage>
</organism>
<name>A0A444V3E3_ACIRT</name>
<feature type="domain" description="GATA-type" evidence="13">
    <location>
        <begin position="495"/>
        <end position="548"/>
    </location>
</feature>
<evidence type="ECO:0000313" key="14">
    <source>
        <dbReference type="EMBL" id="RXM94931.1"/>
    </source>
</evidence>
<evidence type="ECO:0000256" key="5">
    <source>
        <dbReference type="ARBA" id="ARBA00022833"/>
    </source>
</evidence>
<dbReference type="Pfam" id="PF00320">
    <property type="entry name" value="GATA"/>
    <property type="match status" value="2"/>
</dbReference>
<evidence type="ECO:0000259" key="13">
    <source>
        <dbReference type="PROSITE" id="PS50114"/>
    </source>
</evidence>
<evidence type="ECO:0000256" key="4">
    <source>
        <dbReference type="ARBA" id="ARBA00022771"/>
    </source>
</evidence>
<dbReference type="PANTHER" id="PTHR10071:SF149">
    <property type="entry name" value="ENDOTHELIAL TRANSCRIPTION FACTOR GATA-2"/>
    <property type="match status" value="1"/>
</dbReference>
<sequence>MAHHHAVLNGQHPDSHHPGLAHNYMEPASQLLPPDEVDVFFNHLDSQGNPYYPNSAHARARVSYSQAHARLTGGQVCRPHLIHSPGIPWLDSGKAALSAAHHHNAWAVSHFTKQSLHPASTGAPGGLSAVYPGSSGASTGTVSSLTSGSHSSQHLFSFPPTPPKDVSPDLGAASPLSARLDEKESLKYQVCLAESMKMEGSSPLRSSLASMGSQTPSTHHPIPTYPTYSLPGAHEYGGSLVSERTRLTGGQVCRPHLIHSPGIPWLDSGKAALSAAHHHNAWAVSHFTKQSLHPASTGAPGGLSAVYPGSSGASTGTVSSLTSGSHSSQHLFSFPPTPPKDVSPDLGAASPLSARLDEKESLKYQVCLAESMKMEGSSPLRSSLASMGSQTPSTHHPIPTYPTYSLPGAHEYGGSLFHPGSLLGSASSSFTPKCRSKTRSCSEGRECVNCGATSTPLWRRDGTGHYLCNACGLYHKMNGQNRPLIKPKRRLSAARRAGTCCANCQTTTTTLWRRNANGDPVCNACGLYYKLHNINRPLTMKKEGIQTRNRKMSNKSKKSRKGPDCFEEFSKCMHDKSSSFSAAALAGHMPHMGHLPPFSHSGHILPTPTPIHPSFGHPHHASMVSAMG</sequence>
<dbReference type="FunFam" id="3.30.50.10:FF:000001">
    <property type="entry name" value="GATA transcription factor (GATAd)"/>
    <property type="match status" value="1"/>
</dbReference>
<keyword evidence="3" id="KW-0677">Repeat</keyword>
<evidence type="ECO:0000256" key="6">
    <source>
        <dbReference type="ARBA" id="ARBA00023015"/>
    </source>
</evidence>
<accession>A0A444V3E3</accession>
<dbReference type="Gene3D" id="3.30.50.10">
    <property type="entry name" value="Erythroid Transcription Factor GATA-1, subunit A"/>
    <property type="match status" value="2"/>
</dbReference>
<keyword evidence="8" id="KW-0010">Activator</keyword>
<dbReference type="Proteomes" id="UP000289886">
    <property type="component" value="Unassembled WGS sequence"/>
</dbReference>
<evidence type="ECO:0000313" key="15">
    <source>
        <dbReference type="Proteomes" id="UP000289886"/>
    </source>
</evidence>
<dbReference type="EMBL" id="SCEB01002847">
    <property type="protein sequence ID" value="RXM94931.1"/>
    <property type="molecule type" value="Genomic_DNA"/>
</dbReference>
<dbReference type="SUPFAM" id="SSF57716">
    <property type="entry name" value="Glucocorticoid receptor-like (DNA-binding domain)"/>
    <property type="match status" value="2"/>
</dbReference>
<dbReference type="GO" id="GO:0045766">
    <property type="term" value="P:positive regulation of angiogenesis"/>
    <property type="evidence" value="ECO:0007669"/>
    <property type="project" value="TreeGrafter"/>
</dbReference>
<gene>
    <name evidence="14" type="ORF">EOD39_17444</name>
</gene>
<evidence type="ECO:0000256" key="8">
    <source>
        <dbReference type="ARBA" id="ARBA00023159"/>
    </source>
</evidence>